<comment type="caution">
    <text evidence="1">The sequence shown here is derived from an EMBL/GenBank/DDBJ whole genome shotgun (WGS) entry which is preliminary data.</text>
</comment>
<name>A0A438BJK6_9NOCA</name>
<dbReference type="OrthoDB" id="4466973at2"/>
<protein>
    <submittedName>
        <fullName evidence="1">Uncharacterized protein</fullName>
    </submittedName>
</protein>
<organism evidence="1 2">
    <name type="scientific">Prescottella agglutinans</name>
    <dbReference type="NCBI Taxonomy" id="1644129"/>
    <lineage>
        <taxon>Bacteria</taxon>
        <taxon>Bacillati</taxon>
        <taxon>Actinomycetota</taxon>
        <taxon>Actinomycetes</taxon>
        <taxon>Mycobacteriales</taxon>
        <taxon>Nocardiaceae</taxon>
        <taxon>Prescottella</taxon>
    </lineage>
</organism>
<reference evidence="1 2" key="1">
    <citation type="submission" date="2018-11" db="EMBL/GenBank/DDBJ databases">
        <title>Rhodococcus spongicola sp. nov. and Rhodococcus xishaensis sp. nov. from marine sponges.</title>
        <authorList>
            <person name="Li L."/>
            <person name="Lin H.W."/>
        </authorList>
    </citation>
    <scope>NUCLEOTIDE SEQUENCE [LARGE SCALE GENOMIC DNA]</scope>
    <source>
        <strain evidence="1 2">CCTCC AB2014297</strain>
    </source>
</reference>
<keyword evidence="2" id="KW-1185">Reference proteome</keyword>
<proteinExistence type="predicted"/>
<dbReference type="EMBL" id="RKLP01000002">
    <property type="protein sequence ID" value="RVW10765.1"/>
    <property type="molecule type" value="Genomic_DNA"/>
</dbReference>
<dbReference type="RefSeq" id="WP_127915208.1">
    <property type="nucleotide sequence ID" value="NZ_RKLP01000002.1"/>
</dbReference>
<accession>A0A438BJK6</accession>
<dbReference type="AlphaFoldDB" id="A0A438BJK6"/>
<sequence length="82" mass="8740">MIDDLIELAYTQNIVRGTLPCPDGCDEYVLARADGPAAIRLWVRPDGRFSRALGDEGALSLGQVMTVCGLSYSARRAATPAA</sequence>
<evidence type="ECO:0000313" key="1">
    <source>
        <dbReference type="EMBL" id="RVW10765.1"/>
    </source>
</evidence>
<evidence type="ECO:0000313" key="2">
    <source>
        <dbReference type="Proteomes" id="UP000286208"/>
    </source>
</evidence>
<gene>
    <name evidence="1" type="ORF">EGT67_06375</name>
</gene>
<dbReference type="Proteomes" id="UP000286208">
    <property type="component" value="Unassembled WGS sequence"/>
</dbReference>